<feature type="non-terminal residue" evidence="2">
    <location>
        <position position="1"/>
    </location>
</feature>
<name>A0A9N7RPA0_STRHE</name>
<dbReference type="Proteomes" id="UP001153555">
    <property type="component" value="Unassembled WGS sequence"/>
</dbReference>
<sequence>QTAKVENIFITKEFFRLNGLGIPSVNPLVEEMVRRRGRGRLSRDFLDPRNGRPWERGVRSNKNKLITPLGEVRNVVDEMGAITAFQVKASTLLRRAIAIVEEIQIESTQTDLTKNNENVHETDSIRGKLVQGKREPLANAKEVEDGRLEGFLVEDRLGGEFEEGGAVGCEEITSSSSGSSNAPRAGRRRRRGRLSMVSPEFGEATRAVKTRVGTVSPGRRIERGTASSAEGSISAESEEVSESEKKIKTKTKRTISRRSRHKEETGGRKIRVLGESNPKTRGKIWE</sequence>
<organism evidence="2 3">
    <name type="scientific">Striga hermonthica</name>
    <name type="common">Purple witchweed</name>
    <name type="synonym">Buchnera hermonthica</name>
    <dbReference type="NCBI Taxonomy" id="68872"/>
    <lineage>
        <taxon>Eukaryota</taxon>
        <taxon>Viridiplantae</taxon>
        <taxon>Streptophyta</taxon>
        <taxon>Embryophyta</taxon>
        <taxon>Tracheophyta</taxon>
        <taxon>Spermatophyta</taxon>
        <taxon>Magnoliopsida</taxon>
        <taxon>eudicotyledons</taxon>
        <taxon>Gunneridae</taxon>
        <taxon>Pentapetalae</taxon>
        <taxon>asterids</taxon>
        <taxon>lamiids</taxon>
        <taxon>Lamiales</taxon>
        <taxon>Orobanchaceae</taxon>
        <taxon>Buchnereae</taxon>
        <taxon>Striga</taxon>
    </lineage>
</organism>
<feature type="non-terminal residue" evidence="2">
    <location>
        <position position="286"/>
    </location>
</feature>
<gene>
    <name evidence="2" type="ORF">SHERM_06585</name>
</gene>
<evidence type="ECO:0000256" key="1">
    <source>
        <dbReference type="SAM" id="MobiDB-lite"/>
    </source>
</evidence>
<comment type="caution">
    <text evidence="2">The sequence shown here is derived from an EMBL/GenBank/DDBJ whole genome shotgun (WGS) entry which is preliminary data.</text>
</comment>
<feature type="compositionally biased region" description="Low complexity" evidence="1">
    <location>
        <begin position="226"/>
        <end position="235"/>
    </location>
</feature>
<accession>A0A9N7RPA0</accession>
<dbReference type="EMBL" id="CACSLK010031729">
    <property type="protein sequence ID" value="CAA0840161.1"/>
    <property type="molecule type" value="Genomic_DNA"/>
</dbReference>
<feature type="compositionally biased region" description="Low complexity" evidence="1">
    <location>
        <begin position="174"/>
        <end position="184"/>
    </location>
</feature>
<evidence type="ECO:0000313" key="2">
    <source>
        <dbReference type="EMBL" id="CAA0840161.1"/>
    </source>
</evidence>
<feature type="compositionally biased region" description="Basic residues" evidence="1">
    <location>
        <begin position="247"/>
        <end position="260"/>
    </location>
</feature>
<evidence type="ECO:0000313" key="3">
    <source>
        <dbReference type="Proteomes" id="UP001153555"/>
    </source>
</evidence>
<dbReference type="AlphaFoldDB" id="A0A9N7RPA0"/>
<protein>
    <submittedName>
        <fullName evidence="2">Uncharacterized protein</fullName>
    </submittedName>
</protein>
<feature type="region of interest" description="Disordered" evidence="1">
    <location>
        <begin position="211"/>
        <end position="286"/>
    </location>
</feature>
<feature type="region of interest" description="Disordered" evidence="1">
    <location>
        <begin position="168"/>
        <end position="196"/>
    </location>
</feature>
<proteinExistence type="predicted"/>
<keyword evidence="3" id="KW-1185">Reference proteome</keyword>
<reference evidence="2" key="1">
    <citation type="submission" date="2019-12" db="EMBL/GenBank/DDBJ databases">
        <authorList>
            <person name="Scholes J."/>
        </authorList>
    </citation>
    <scope>NUCLEOTIDE SEQUENCE</scope>
</reference>